<protein>
    <submittedName>
        <fullName evidence="1">Glycosyltransferase family 2 protein</fullName>
    </submittedName>
</protein>
<dbReference type="EMBL" id="JBHRXE010000046">
    <property type="protein sequence ID" value="MFC3570954.1"/>
    <property type="molecule type" value="Genomic_DNA"/>
</dbReference>
<dbReference type="Proteomes" id="UP001595596">
    <property type="component" value="Unassembled WGS sequence"/>
</dbReference>
<keyword evidence="2" id="KW-1185">Reference proteome</keyword>
<reference evidence="2" key="1">
    <citation type="journal article" date="2019" name="Int. J. Syst. Evol. Microbiol.">
        <title>The Global Catalogue of Microorganisms (GCM) 10K type strain sequencing project: providing services to taxonomists for standard genome sequencing and annotation.</title>
        <authorList>
            <consortium name="The Broad Institute Genomics Platform"/>
            <consortium name="The Broad Institute Genome Sequencing Center for Infectious Disease"/>
            <person name="Wu L."/>
            <person name="Ma J."/>
        </authorList>
    </citation>
    <scope>NUCLEOTIDE SEQUENCE [LARGE SCALE GENOMIC DNA]</scope>
    <source>
        <strain evidence="2">VKM B-3226</strain>
    </source>
</reference>
<dbReference type="SUPFAM" id="SSF53448">
    <property type="entry name" value="Nucleotide-diphospho-sugar transferases"/>
    <property type="match status" value="1"/>
</dbReference>
<accession>A0ABV7S1Z0</accession>
<evidence type="ECO:0000313" key="1">
    <source>
        <dbReference type="EMBL" id="MFC3570954.1"/>
    </source>
</evidence>
<gene>
    <name evidence="1" type="ORF">ACFOMP_15955</name>
</gene>
<name>A0ABV7S1Z0_9RHOB</name>
<organism evidence="1 2">
    <name type="scientific">Paracoccus simplex</name>
    <dbReference type="NCBI Taxonomy" id="2086346"/>
    <lineage>
        <taxon>Bacteria</taxon>
        <taxon>Pseudomonadati</taxon>
        <taxon>Pseudomonadota</taxon>
        <taxon>Alphaproteobacteria</taxon>
        <taxon>Rhodobacterales</taxon>
        <taxon>Paracoccaceae</taxon>
        <taxon>Paracoccus</taxon>
    </lineage>
</organism>
<comment type="caution">
    <text evidence="1">The sequence shown here is derived from an EMBL/GenBank/DDBJ whole genome shotgun (WGS) entry which is preliminary data.</text>
</comment>
<dbReference type="RefSeq" id="WP_379032292.1">
    <property type="nucleotide sequence ID" value="NZ_JBHRXE010000046.1"/>
</dbReference>
<dbReference type="InterPro" id="IPR029044">
    <property type="entry name" value="Nucleotide-diphossugar_trans"/>
</dbReference>
<evidence type="ECO:0000313" key="2">
    <source>
        <dbReference type="Proteomes" id="UP001595596"/>
    </source>
</evidence>
<sequence>MTSPTIITLSTIPSRFQLLGPTLRCLLDQKLPAERIHVYVPQRYNRFPEWDGTLPQVPEGITIRRCERDLGPATKILPAARDYAGQDVDLLFCDDDKLYDRDWHARLKRERSRHPGACIVEAGDSLPDVADSVRTADRLPRAARWTKKPLSYRIKRVLSLFTIKSSIYASSGHVDILGGHGGAMVRPDWFGLDAWDIPPVLRMVDDPWLSGHLERRGIPIWLLAKVSRMRVSQAGNVDALHELVELDHDRVKADVAAIDYMRRTYGIWQPGGEPAQPASWMSESMREIARQARRREK</sequence>
<proteinExistence type="predicted"/>